<dbReference type="AlphaFoldDB" id="A0A3P3XJQ1"/>
<dbReference type="SMART" id="SM01130">
    <property type="entry name" value="DHDPS"/>
    <property type="match status" value="1"/>
</dbReference>
<evidence type="ECO:0000256" key="1">
    <source>
        <dbReference type="ARBA" id="ARBA00007592"/>
    </source>
</evidence>
<dbReference type="Gene3D" id="3.20.20.70">
    <property type="entry name" value="Aldolase class I"/>
    <property type="match status" value="1"/>
</dbReference>
<keyword evidence="2" id="KW-0456">Lyase</keyword>
<dbReference type="Pfam" id="PF00701">
    <property type="entry name" value="DHDPS"/>
    <property type="match status" value="1"/>
</dbReference>
<proteinExistence type="inferred from homology"/>
<dbReference type="SUPFAM" id="SSF51569">
    <property type="entry name" value="Aldolase"/>
    <property type="match status" value="1"/>
</dbReference>
<name>A0A3P3XJQ1_9SPIR</name>
<comment type="similarity">
    <text evidence="1">Belongs to the DapA family.</text>
</comment>
<evidence type="ECO:0000256" key="2">
    <source>
        <dbReference type="ARBA" id="ARBA00023239"/>
    </source>
</evidence>
<dbReference type="CDD" id="cd00408">
    <property type="entry name" value="DHDPS-like"/>
    <property type="match status" value="1"/>
</dbReference>
<gene>
    <name evidence="3" type="ORF">SPIROBIBN47_260075</name>
</gene>
<reference evidence="3" key="1">
    <citation type="submission" date="2017-02" db="EMBL/GenBank/DDBJ databases">
        <authorList>
            <person name="Regsiter A."/>
            <person name="William W."/>
        </authorList>
    </citation>
    <scope>NUCLEOTIDE SEQUENCE</scope>
    <source>
        <strain evidence="3">Bib</strain>
    </source>
</reference>
<protein>
    <submittedName>
        <fullName evidence="3">Dihydrodipicolinate synthase</fullName>
    </submittedName>
</protein>
<dbReference type="InterPro" id="IPR002220">
    <property type="entry name" value="DapA-like"/>
</dbReference>
<dbReference type="InterPro" id="IPR013785">
    <property type="entry name" value="Aldolase_TIM"/>
</dbReference>
<sequence length="309" mass="35343">MNKTIPDGVWPTMITPYHEDGRIDWDALEKLVEWHIERRVAGLFAVCQSSEMFHLSLRERLELARMSIKFAAGRVPVLVSGHVADSLDDQIEEAKMMADTGADAFILVTNRLAKRHESDDVFKRNLELFLDRFDRDILLGFYECPAPYKRLISPELMRFVVGTGRFGFLKDTSCRMGDIKAKLEAARGSGFKLFNANAATLLASLRAGASGYSGIMTHFHSDLYVWLCRNWASRPQEAEELQDFLGLASVIEYQLYPVNAMYALQLEGLPITLYSRRADARQFTESMRLEVEQMMRLSHKFSERIRSLD</sequence>
<accession>A0A3P3XJQ1</accession>
<dbReference type="GO" id="GO:0008840">
    <property type="term" value="F:4-hydroxy-tetrahydrodipicolinate synthase activity"/>
    <property type="evidence" value="ECO:0007669"/>
    <property type="project" value="TreeGrafter"/>
</dbReference>
<dbReference type="PANTHER" id="PTHR12128">
    <property type="entry name" value="DIHYDRODIPICOLINATE SYNTHASE"/>
    <property type="match status" value="1"/>
</dbReference>
<organism evidence="3">
    <name type="scientific">uncultured spirochete</name>
    <dbReference type="NCBI Taxonomy" id="156406"/>
    <lineage>
        <taxon>Bacteria</taxon>
        <taxon>Pseudomonadati</taxon>
        <taxon>Spirochaetota</taxon>
        <taxon>Spirochaetia</taxon>
        <taxon>Spirochaetales</taxon>
        <taxon>environmental samples</taxon>
    </lineage>
</organism>
<dbReference type="EMBL" id="FWDM01000019">
    <property type="protein sequence ID" value="SLM12840.1"/>
    <property type="molecule type" value="Genomic_DNA"/>
</dbReference>
<dbReference type="PANTHER" id="PTHR12128:SF66">
    <property type="entry name" value="4-HYDROXY-2-OXOGLUTARATE ALDOLASE, MITOCHONDRIAL"/>
    <property type="match status" value="1"/>
</dbReference>
<evidence type="ECO:0000313" key="3">
    <source>
        <dbReference type="EMBL" id="SLM12840.1"/>
    </source>
</evidence>